<dbReference type="PANTHER" id="PTHR47190">
    <property type="entry name" value="DEHYDROGENASE, PUTATIVE-RELATED"/>
    <property type="match status" value="1"/>
</dbReference>
<protein>
    <submittedName>
        <fullName evidence="2">Iron reductase domain protein</fullName>
    </submittedName>
</protein>
<dbReference type="AlphaFoldDB" id="A0A6A7B2C3"/>
<dbReference type="Proteomes" id="UP000799423">
    <property type="component" value="Unassembled WGS sequence"/>
</dbReference>
<dbReference type="CDD" id="cd09630">
    <property type="entry name" value="CDH_like_cytochrome"/>
    <property type="match status" value="1"/>
</dbReference>
<organism evidence="2 3">
    <name type="scientific">Plenodomus tracheiphilus IPT5</name>
    <dbReference type="NCBI Taxonomy" id="1408161"/>
    <lineage>
        <taxon>Eukaryota</taxon>
        <taxon>Fungi</taxon>
        <taxon>Dikarya</taxon>
        <taxon>Ascomycota</taxon>
        <taxon>Pezizomycotina</taxon>
        <taxon>Dothideomycetes</taxon>
        <taxon>Pleosporomycetidae</taxon>
        <taxon>Pleosporales</taxon>
        <taxon>Pleosporineae</taxon>
        <taxon>Leptosphaeriaceae</taxon>
        <taxon>Plenodomus</taxon>
    </lineage>
</organism>
<proteinExistence type="predicted"/>
<dbReference type="InterPro" id="IPR015920">
    <property type="entry name" value="Cellobiose_DH-like_cyt"/>
</dbReference>
<feature type="domain" description="Cellobiose dehydrogenase-like cytochrome" evidence="1">
    <location>
        <begin position="1"/>
        <end position="156"/>
    </location>
</feature>
<dbReference type="Gene3D" id="2.60.40.1210">
    <property type="entry name" value="Cellobiose dehydrogenase, cytochrome domain"/>
    <property type="match status" value="1"/>
</dbReference>
<gene>
    <name evidence="2" type="ORF">T440DRAFT_556573</name>
</gene>
<dbReference type="EMBL" id="MU006317">
    <property type="protein sequence ID" value="KAF2848489.1"/>
    <property type="molecule type" value="Genomic_DNA"/>
</dbReference>
<evidence type="ECO:0000313" key="3">
    <source>
        <dbReference type="Proteomes" id="UP000799423"/>
    </source>
</evidence>
<name>A0A6A7B2C3_9PLEO</name>
<dbReference type="OrthoDB" id="413885at2759"/>
<keyword evidence="3" id="KW-1185">Reference proteome</keyword>
<reference evidence="2" key="1">
    <citation type="submission" date="2020-01" db="EMBL/GenBank/DDBJ databases">
        <authorList>
            <consortium name="DOE Joint Genome Institute"/>
            <person name="Haridas S."/>
            <person name="Albert R."/>
            <person name="Binder M."/>
            <person name="Bloem J."/>
            <person name="Labutti K."/>
            <person name="Salamov A."/>
            <person name="Andreopoulos B."/>
            <person name="Baker S.E."/>
            <person name="Barry K."/>
            <person name="Bills G."/>
            <person name="Bluhm B.H."/>
            <person name="Cannon C."/>
            <person name="Castanera R."/>
            <person name="Culley D.E."/>
            <person name="Daum C."/>
            <person name="Ezra D."/>
            <person name="Gonzalez J.B."/>
            <person name="Henrissat B."/>
            <person name="Kuo A."/>
            <person name="Liang C."/>
            <person name="Lipzen A."/>
            <person name="Lutzoni F."/>
            <person name="Magnuson J."/>
            <person name="Mondo S."/>
            <person name="Nolan M."/>
            <person name="Ohm R."/>
            <person name="Pangilinan J."/>
            <person name="Park H.-J."/>
            <person name="Ramirez L."/>
            <person name="Alfaro M."/>
            <person name="Sun H."/>
            <person name="Tritt A."/>
            <person name="Yoshinaga Y."/>
            <person name="Zwiers L.-H."/>
            <person name="Turgeon B.G."/>
            <person name="Goodwin S.B."/>
            <person name="Spatafora J.W."/>
            <person name="Crous P.W."/>
            <person name="Grigoriev I.V."/>
        </authorList>
    </citation>
    <scope>NUCLEOTIDE SEQUENCE</scope>
    <source>
        <strain evidence="2">IPT5</strain>
    </source>
</reference>
<evidence type="ECO:0000313" key="2">
    <source>
        <dbReference type="EMBL" id="KAF2848489.1"/>
    </source>
</evidence>
<dbReference type="SUPFAM" id="SSF49344">
    <property type="entry name" value="CBD9-like"/>
    <property type="match status" value="1"/>
</dbReference>
<accession>A0A6A7B2C3</accession>
<dbReference type="InterPro" id="IPR053208">
    <property type="entry name" value="GMC_Oxidoreductase_CD"/>
</dbReference>
<sequence length="217" mass="22684">MDPDTEITFQQYTSGNGFSFGVALPETNGDAFIGRISASVEGWAAVSMIGSMEDGVMVVAWPSGDDIVSSLRTTGDSTDPDAAVTTIPEGTFINETGFTYTFLCEGCVIPGNTLGYAVSNTVPVEPAIDSSPLEIPEGGFGTFDFDAAAAQSANFAEWADLAGEYDTTSKDANVSPEKRGLRKVTCAGRSCNGSSIMYRKKRALRKVTCAGMGCSGS</sequence>
<dbReference type="PANTHER" id="PTHR47190:SF4">
    <property type="entry name" value="DEHYDROGENASE, PUTATIVE-RELATED"/>
    <property type="match status" value="1"/>
</dbReference>
<dbReference type="Pfam" id="PF16010">
    <property type="entry name" value="CDH-cyt"/>
    <property type="match status" value="1"/>
</dbReference>
<evidence type="ECO:0000259" key="1">
    <source>
        <dbReference type="Pfam" id="PF16010"/>
    </source>
</evidence>